<dbReference type="GeneID" id="25905971"/>
<protein>
    <submittedName>
        <fullName evidence="2">Uncharacterized protein</fullName>
    </submittedName>
</protein>
<sequence length="78" mass="9015">MPQSKKDIRNAQQRKAKAEGTETKLTKSGHPVKAEKPKNKCMKCLKEFVMHPKNKKEQIEHHANKHPKETFDACFPGY</sequence>
<dbReference type="Gene3D" id="4.10.1050.10">
    <property type="entry name" value="At2g23090-like"/>
    <property type="match status" value="1"/>
</dbReference>
<accession>A0A0L0G059</accession>
<feature type="region of interest" description="Disordered" evidence="1">
    <location>
        <begin position="1"/>
        <end position="36"/>
    </location>
</feature>
<feature type="compositionally biased region" description="Basic and acidic residues" evidence="1">
    <location>
        <begin position="16"/>
        <end position="25"/>
    </location>
</feature>
<dbReference type="OrthoDB" id="370932at2759"/>
<keyword evidence="3" id="KW-1185">Reference proteome</keyword>
<dbReference type="RefSeq" id="XP_014156141.1">
    <property type="nucleotide sequence ID" value="XM_014300666.1"/>
</dbReference>
<organism evidence="2 3">
    <name type="scientific">Sphaeroforma arctica JP610</name>
    <dbReference type="NCBI Taxonomy" id="667725"/>
    <lineage>
        <taxon>Eukaryota</taxon>
        <taxon>Ichthyosporea</taxon>
        <taxon>Ichthyophonida</taxon>
        <taxon>Sphaeroforma</taxon>
    </lineage>
</organism>
<dbReference type="InterPro" id="IPR026939">
    <property type="entry name" value="ZNF706/At2g23090_sf"/>
</dbReference>
<proteinExistence type="predicted"/>
<dbReference type="AlphaFoldDB" id="A0A0L0G059"/>
<evidence type="ECO:0000313" key="2">
    <source>
        <dbReference type="EMBL" id="KNC82239.1"/>
    </source>
</evidence>
<dbReference type="Proteomes" id="UP000054560">
    <property type="component" value="Unassembled WGS sequence"/>
</dbReference>
<reference evidence="2 3" key="1">
    <citation type="submission" date="2011-02" db="EMBL/GenBank/DDBJ databases">
        <title>The Genome Sequence of Sphaeroforma arctica JP610.</title>
        <authorList>
            <consortium name="The Broad Institute Genome Sequencing Platform"/>
            <person name="Russ C."/>
            <person name="Cuomo C."/>
            <person name="Young S.K."/>
            <person name="Zeng Q."/>
            <person name="Gargeya S."/>
            <person name="Alvarado L."/>
            <person name="Berlin A."/>
            <person name="Chapman S.B."/>
            <person name="Chen Z."/>
            <person name="Freedman E."/>
            <person name="Gellesch M."/>
            <person name="Goldberg J."/>
            <person name="Griggs A."/>
            <person name="Gujja S."/>
            <person name="Heilman E."/>
            <person name="Heiman D."/>
            <person name="Howarth C."/>
            <person name="Mehta T."/>
            <person name="Neiman D."/>
            <person name="Pearson M."/>
            <person name="Roberts A."/>
            <person name="Saif S."/>
            <person name="Shea T."/>
            <person name="Shenoy N."/>
            <person name="Sisk P."/>
            <person name="Stolte C."/>
            <person name="Sykes S."/>
            <person name="White J."/>
            <person name="Yandava C."/>
            <person name="Burger G."/>
            <person name="Gray M.W."/>
            <person name="Holland P.W.H."/>
            <person name="King N."/>
            <person name="Lang F.B.F."/>
            <person name="Roger A.J."/>
            <person name="Ruiz-Trillo I."/>
            <person name="Haas B."/>
            <person name="Nusbaum C."/>
            <person name="Birren B."/>
        </authorList>
    </citation>
    <scope>NUCLEOTIDE SEQUENCE [LARGE SCALE GENOMIC DNA]</scope>
    <source>
        <strain evidence="2 3">JP610</strain>
    </source>
</reference>
<evidence type="ECO:0000256" key="1">
    <source>
        <dbReference type="SAM" id="MobiDB-lite"/>
    </source>
</evidence>
<dbReference type="SUPFAM" id="SSF118359">
    <property type="entry name" value="Expressed protein At2g23090/F21P24.15"/>
    <property type="match status" value="1"/>
</dbReference>
<name>A0A0L0G059_9EUKA</name>
<evidence type="ECO:0000313" key="3">
    <source>
        <dbReference type="Proteomes" id="UP000054560"/>
    </source>
</evidence>
<gene>
    <name evidence="2" type="ORF">SARC_05467</name>
</gene>
<dbReference type="EMBL" id="KQ241946">
    <property type="protein sequence ID" value="KNC82239.1"/>
    <property type="molecule type" value="Genomic_DNA"/>
</dbReference>